<dbReference type="AlphaFoldDB" id="A0A1I4JD25"/>
<evidence type="ECO:0000313" key="5">
    <source>
        <dbReference type="Proteomes" id="UP000186904"/>
    </source>
</evidence>
<dbReference type="Proteomes" id="UP000186904">
    <property type="component" value="Unassembled WGS sequence"/>
</dbReference>
<dbReference type="OrthoDB" id="7026422at2"/>
<feature type="signal peptide" evidence="1">
    <location>
        <begin position="1"/>
        <end position="20"/>
    </location>
</feature>
<feature type="chain" id="PRO_5010473134" evidence="1">
    <location>
        <begin position="21"/>
        <end position="96"/>
    </location>
</feature>
<evidence type="ECO:0000313" key="2">
    <source>
        <dbReference type="EMBL" id="SER62490.1"/>
    </source>
</evidence>
<gene>
    <name evidence="3" type="ORF">SAMN04487855_0497</name>
    <name evidence="2" type="ORF">SAMN05216589_1129</name>
</gene>
<reference evidence="4 5" key="1">
    <citation type="submission" date="2016-10" db="EMBL/GenBank/DDBJ databases">
        <authorList>
            <person name="de Groot N.N."/>
        </authorList>
    </citation>
    <scope>NUCLEOTIDE SEQUENCE [LARGE SCALE GENOMIC DNA]</scope>
    <source>
        <strain evidence="3 4">CGMCC 1.9095</strain>
        <strain evidence="2 5">DSM 22558</strain>
    </source>
</reference>
<organism evidence="3 4">
    <name type="scientific">Halopseudomonas bauzanensis</name>
    <dbReference type="NCBI Taxonomy" id="653930"/>
    <lineage>
        <taxon>Bacteria</taxon>
        <taxon>Pseudomonadati</taxon>
        <taxon>Pseudomonadota</taxon>
        <taxon>Gammaproteobacteria</taxon>
        <taxon>Pseudomonadales</taxon>
        <taxon>Pseudomonadaceae</taxon>
        <taxon>Halopseudomonas</taxon>
    </lineage>
</organism>
<name>A0A1I4JD25_9GAMM</name>
<protein>
    <submittedName>
        <fullName evidence="3">Uncharacterized protein</fullName>
    </submittedName>
</protein>
<proteinExistence type="predicted"/>
<dbReference type="Proteomes" id="UP000186599">
    <property type="component" value="Unassembled WGS sequence"/>
</dbReference>
<evidence type="ECO:0000313" key="3">
    <source>
        <dbReference type="EMBL" id="SFL64073.1"/>
    </source>
</evidence>
<evidence type="ECO:0000313" key="4">
    <source>
        <dbReference type="Proteomes" id="UP000186599"/>
    </source>
</evidence>
<keyword evidence="4" id="KW-1185">Reference proteome</keyword>
<sequence length="96" mass="10286">MKTLALIFTTALLATPVAFAEDVTCTSNMQELARYSSAPLDQLSDEARTQLEDHIRLAGEAQAQGDEESCVVHSSKALQEINSIGNEEGAMDNADS</sequence>
<dbReference type="EMBL" id="FOGN01000001">
    <property type="protein sequence ID" value="SER62490.1"/>
    <property type="molecule type" value="Genomic_DNA"/>
</dbReference>
<dbReference type="EMBL" id="FOUA01000001">
    <property type="protein sequence ID" value="SFL64073.1"/>
    <property type="molecule type" value="Genomic_DNA"/>
</dbReference>
<dbReference type="RefSeq" id="WP_074778238.1">
    <property type="nucleotide sequence ID" value="NZ_FOGN01000001.1"/>
</dbReference>
<accession>A0A1I4JD25</accession>
<keyword evidence="1" id="KW-0732">Signal</keyword>
<evidence type="ECO:0000256" key="1">
    <source>
        <dbReference type="SAM" id="SignalP"/>
    </source>
</evidence>